<evidence type="ECO:0000256" key="1">
    <source>
        <dbReference type="SAM" id="MobiDB-lite"/>
    </source>
</evidence>
<keyword evidence="2" id="KW-1185">Reference proteome</keyword>
<evidence type="ECO:0000313" key="3">
    <source>
        <dbReference type="WBParaSite" id="MBELARI_LOCUS15591"/>
    </source>
</evidence>
<feature type="compositionally biased region" description="Basic and acidic residues" evidence="1">
    <location>
        <begin position="35"/>
        <end position="45"/>
    </location>
</feature>
<proteinExistence type="predicted"/>
<feature type="region of interest" description="Disordered" evidence="1">
    <location>
        <begin position="22"/>
        <end position="75"/>
    </location>
</feature>
<dbReference type="Proteomes" id="UP000887575">
    <property type="component" value="Unassembled WGS sequence"/>
</dbReference>
<evidence type="ECO:0000313" key="2">
    <source>
        <dbReference type="Proteomes" id="UP000887575"/>
    </source>
</evidence>
<protein>
    <submittedName>
        <fullName evidence="3">Uncharacterized protein</fullName>
    </submittedName>
</protein>
<dbReference type="WBParaSite" id="MBELARI_LOCUS15591">
    <property type="protein sequence ID" value="MBELARI_LOCUS15591"/>
    <property type="gene ID" value="MBELARI_LOCUS15591"/>
</dbReference>
<reference evidence="3" key="1">
    <citation type="submission" date="2024-02" db="UniProtKB">
        <authorList>
            <consortium name="WormBaseParasite"/>
        </authorList>
    </citation>
    <scope>IDENTIFICATION</scope>
</reference>
<name>A0AAF3EPI5_9BILA</name>
<dbReference type="AlphaFoldDB" id="A0AAF3EPI5"/>
<sequence>MAIESRRRSRLSAIGRITLGIPNDSKGESVVIPKGSREEKADEKSGWGGGSLDEADPLEIESSGDWMMAERRTIG</sequence>
<accession>A0AAF3EPI5</accession>
<organism evidence="2 3">
    <name type="scientific">Mesorhabditis belari</name>
    <dbReference type="NCBI Taxonomy" id="2138241"/>
    <lineage>
        <taxon>Eukaryota</taxon>
        <taxon>Metazoa</taxon>
        <taxon>Ecdysozoa</taxon>
        <taxon>Nematoda</taxon>
        <taxon>Chromadorea</taxon>
        <taxon>Rhabditida</taxon>
        <taxon>Rhabditina</taxon>
        <taxon>Rhabditomorpha</taxon>
        <taxon>Rhabditoidea</taxon>
        <taxon>Rhabditidae</taxon>
        <taxon>Mesorhabditinae</taxon>
        <taxon>Mesorhabditis</taxon>
    </lineage>
</organism>